<reference evidence="1 2" key="1">
    <citation type="submission" date="2023-06" db="EMBL/GenBank/DDBJ databases">
        <authorList>
            <person name="Yushchuk O."/>
            <person name="Binda E."/>
            <person name="Ruckert-Reed C."/>
            <person name="Fedorenko V."/>
            <person name="Kalinowski J."/>
            <person name="Marinelli F."/>
        </authorList>
    </citation>
    <scope>NUCLEOTIDE SEQUENCE [LARGE SCALE GENOMIC DNA]</scope>
    <source>
        <strain evidence="1 2">NRRL 3884</strain>
    </source>
</reference>
<name>A0ABY8WRZ6_9ACTN</name>
<organism evidence="1 2">
    <name type="scientific">Actinoplanes oblitus</name>
    <dbReference type="NCBI Taxonomy" id="3040509"/>
    <lineage>
        <taxon>Bacteria</taxon>
        <taxon>Bacillati</taxon>
        <taxon>Actinomycetota</taxon>
        <taxon>Actinomycetes</taxon>
        <taxon>Micromonosporales</taxon>
        <taxon>Micromonosporaceae</taxon>
        <taxon>Actinoplanes</taxon>
    </lineage>
</organism>
<gene>
    <name evidence="1" type="ORF">ACTOB_003428</name>
</gene>
<dbReference type="EMBL" id="CP126980">
    <property type="protein sequence ID" value="WIM99766.1"/>
    <property type="molecule type" value="Genomic_DNA"/>
</dbReference>
<sequence>MSSEQALIAELKAAEKALVGRRIAEVVYYGLGPGSGEWDFGSWHRPVMGVELVLDDGSSYSVVWDCGFGNCSLHLYASPMSEHLHLEGEGSGSRWTVQDHDRWKQLLTAPVIESRLIWHTDLTDWGQTAPAALRLGFPAGDVWIIAAMQSQNDSWWIGADEVIVAFTRDMVTQIGVQDPT</sequence>
<evidence type="ECO:0000313" key="2">
    <source>
        <dbReference type="Proteomes" id="UP001240150"/>
    </source>
</evidence>
<protein>
    <submittedName>
        <fullName evidence="1">Uncharacterized protein</fullName>
    </submittedName>
</protein>
<dbReference type="RefSeq" id="WP_284921204.1">
    <property type="nucleotide sequence ID" value="NZ_CP126980.1"/>
</dbReference>
<dbReference type="Proteomes" id="UP001240150">
    <property type="component" value="Chromosome"/>
</dbReference>
<accession>A0ABY8WRZ6</accession>
<proteinExistence type="predicted"/>
<keyword evidence="2" id="KW-1185">Reference proteome</keyword>
<evidence type="ECO:0000313" key="1">
    <source>
        <dbReference type="EMBL" id="WIM99766.1"/>
    </source>
</evidence>